<feature type="region of interest" description="Disordered" evidence="1">
    <location>
        <begin position="1"/>
        <end position="51"/>
    </location>
</feature>
<dbReference type="GO" id="GO:0032259">
    <property type="term" value="P:methylation"/>
    <property type="evidence" value="ECO:0007669"/>
    <property type="project" value="UniProtKB-KW"/>
</dbReference>
<accession>A0A367YWA2</accession>
<dbReference type="CDD" id="cd02440">
    <property type="entry name" value="AdoMet_MTases"/>
    <property type="match status" value="1"/>
</dbReference>
<keyword evidence="3" id="KW-0808">Transferase</keyword>
<proteinExistence type="predicted"/>
<sequence length="257" mass="27529">MNPGRSASLRATTAGSACQPCPSARASGAPAAPNAARPATPAPSTTCRRLSSMSTPLRALDDRSTVAAGHVRGLYGQRVPSYVWVVQTNKSPDPSARVMPWSEFERLRSAVLAELGGTVLDLGAGDGSRRRPLPAAQRWIGLEPDPRLAARLRRRTTGRDRVLEARAEDIPLPDASVDAVLCSFVLCSVDDPATALVEAQRLVTPATRLLDHGCRPTRDSETELRRSGLVLRSLQRLEVPVVAGWRVPLVLGLATRP</sequence>
<dbReference type="Pfam" id="PF08241">
    <property type="entry name" value="Methyltransf_11"/>
    <property type="match status" value="1"/>
</dbReference>
<protein>
    <submittedName>
        <fullName evidence="3">Class I SAM-dependent methyltransferase</fullName>
    </submittedName>
</protein>
<name>A0A367YWA2_9ACTN</name>
<organism evidence="3 4">
    <name type="scientific">Desertihabitans brevis</name>
    <dbReference type="NCBI Taxonomy" id="2268447"/>
    <lineage>
        <taxon>Bacteria</taxon>
        <taxon>Bacillati</taxon>
        <taxon>Actinomycetota</taxon>
        <taxon>Actinomycetes</taxon>
        <taxon>Propionibacteriales</taxon>
        <taxon>Propionibacteriaceae</taxon>
        <taxon>Desertihabitans</taxon>
    </lineage>
</organism>
<dbReference type="PANTHER" id="PTHR45036">
    <property type="entry name" value="METHYLTRANSFERASE LIKE 7B"/>
    <property type="match status" value="1"/>
</dbReference>
<evidence type="ECO:0000256" key="1">
    <source>
        <dbReference type="SAM" id="MobiDB-lite"/>
    </source>
</evidence>
<dbReference type="InterPro" id="IPR029063">
    <property type="entry name" value="SAM-dependent_MTases_sf"/>
</dbReference>
<dbReference type="PANTHER" id="PTHR45036:SF1">
    <property type="entry name" value="METHYLTRANSFERASE LIKE 7A"/>
    <property type="match status" value="1"/>
</dbReference>
<dbReference type="EMBL" id="QOUI01000004">
    <property type="protein sequence ID" value="RCK70098.1"/>
    <property type="molecule type" value="Genomic_DNA"/>
</dbReference>
<evidence type="ECO:0000313" key="4">
    <source>
        <dbReference type="Proteomes" id="UP000252770"/>
    </source>
</evidence>
<dbReference type="InterPro" id="IPR013216">
    <property type="entry name" value="Methyltransf_11"/>
</dbReference>
<feature type="domain" description="Methyltransferase type 11" evidence="2">
    <location>
        <begin position="120"/>
        <end position="206"/>
    </location>
</feature>
<keyword evidence="3" id="KW-0489">Methyltransferase</keyword>
<reference evidence="3 4" key="1">
    <citation type="submission" date="2018-07" db="EMBL/GenBank/DDBJ databases">
        <title>Desertimonas flava gen. nov. sp. nov.</title>
        <authorList>
            <person name="Liu S."/>
        </authorList>
    </citation>
    <scope>NUCLEOTIDE SEQUENCE [LARGE SCALE GENOMIC DNA]</scope>
    <source>
        <strain evidence="3 4">16Sb5-5</strain>
    </source>
</reference>
<dbReference type="Proteomes" id="UP000252770">
    <property type="component" value="Unassembled WGS sequence"/>
</dbReference>
<evidence type="ECO:0000313" key="3">
    <source>
        <dbReference type="EMBL" id="RCK70098.1"/>
    </source>
</evidence>
<dbReference type="AlphaFoldDB" id="A0A367YWA2"/>
<dbReference type="Gene3D" id="3.40.50.150">
    <property type="entry name" value="Vaccinia Virus protein VP39"/>
    <property type="match status" value="1"/>
</dbReference>
<evidence type="ECO:0000259" key="2">
    <source>
        <dbReference type="Pfam" id="PF08241"/>
    </source>
</evidence>
<keyword evidence="4" id="KW-1185">Reference proteome</keyword>
<dbReference type="SUPFAM" id="SSF53335">
    <property type="entry name" value="S-adenosyl-L-methionine-dependent methyltransferases"/>
    <property type="match status" value="1"/>
</dbReference>
<feature type="compositionally biased region" description="Low complexity" evidence="1">
    <location>
        <begin position="20"/>
        <end position="48"/>
    </location>
</feature>
<comment type="caution">
    <text evidence="3">The sequence shown here is derived from an EMBL/GenBank/DDBJ whole genome shotgun (WGS) entry which is preliminary data.</text>
</comment>
<dbReference type="InterPro" id="IPR052356">
    <property type="entry name" value="Thiol_S-MT"/>
</dbReference>
<dbReference type="GO" id="GO:0008757">
    <property type="term" value="F:S-adenosylmethionine-dependent methyltransferase activity"/>
    <property type="evidence" value="ECO:0007669"/>
    <property type="project" value="InterPro"/>
</dbReference>
<gene>
    <name evidence="3" type="ORF">DT076_07585</name>
</gene>